<dbReference type="Gene3D" id="3.90.79.20">
    <property type="match status" value="1"/>
</dbReference>
<keyword evidence="15" id="KW-0175">Coiled coil</keyword>
<dbReference type="InterPro" id="IPR015797">
    <property type="entry name" value="NUDIX_hydrolase-like_dom_sf"/>
</dbReference>
<feature type="compositionally biased region" description="Basic and acidic residues" evidence="16">
    <location>
        <begin position="731"/>
        <end position="740"/>
    </location>
</feature>
<dbReference type="PANTHER" id="PTHR47959:SF1">
    <property type="entry name" value="ATP-DEPENDENT RNA HELICASE DBPA"/>
    <property type="match status" value="1"/>
</dbReference>
<dbReference type="InterPro" id="IPR014014">
    <property type="entry name" value="RNA_helicase_DEAD_Q_motif"/>
</dbReference>
<feature type="coiled-coil region" evidence="15">
    <location>
        <begin position="584"/>
        <end position="611"/>
    </location>
</feature>
<feature type="region of interest" description="Disordered" evidence="16">
    <location>
        <begin position="1250"/>
        <end position="1278"/>
    </location>
</feature>
<dbReference type="PROSITE" id="PS51195">
    <property type="entry name" value="Q_MOTIF"/>
    <property type="match status" value="1"/>
</dbReference>
<accession>A0A8H7HV81</accession>
<sequence length="1313" mass="143756">MTSYLITAQPPLPDQILFLLLSTMAPDYVMTIESDDEGGIEGDGPTIDPGFSFDVAGGALTGAGDAWDSADVVHSGSKPEPISVDDIIARRKLRAQAEGSLKRKRHEADQDQDTSDEEASQGESSGEELSSDNDSAFGGAVEEAHHDEDDPLSDSDSSNGPASEAEGDDTGSQSDSDTDSDVETPAQKAAKAAYFAPSPTDAQVHTSFTSMNLSRPLLRALTSAGFNSPTPIQAATIPVALLGKDVVGGAVTGSGKTAAFIIPILERLLYRSRDAHTRVLVLVPTRELAVQCHAVAEKLGTFTDVRSALIVGGLSLKAQEATLRTRPDLVVATPGRLIDHLRNSRSFALDALDVLVLDEADRMLSDGFADELKEIVQSCPTGRQTMLFSATMTDDVETLIRLSLRHPVRLFVDPSKQTARGLVQEFVRVRAGKEAERPALLVALCQRTARKGVIIFFRSKKLAHQFRVVFGLCGLKALELHGDLTQEQRLNALTKFRSGEADYLLATDLASRGLDIRGIETVINYDMPGQIEQYVHRVGRTARAGKKGRSITLVGEADRKMLKAAIKRSEADKIRHRVVPSEVVASVVEKLEELKGEVEEVLKEEKEEKLLRTAEMELKKGQNMITHEEEIFGRPKRTWFQTDKEKEKAAAISKQQYEKGFTSNVDLGKKDNKSKDKDEDKPKRDKFSGLTRRAKRRKLAREADAEFNDQHATDAAIRSAKRAQRPGKIGEPVKKFDPKAGKKKSKSKIRKVGFDRDLADRGSAQAREGMRAKKGEGIKALKPKQSKGAGKKAAAGKRPIKLRWRARNALSGSTWSGNNTTVIPCPFTEDIYSSLVSAFYQTPRKHDHSITPSVAQIKSIWGKININDQHPSVHFYGGNSLNRLSWLRSNSRFVSGLFANPTTRCVIFRNGDPLVVAHSQNGGPSITLAKVPPGELRTVLGEEPLFGQGQHPGEIAAEDIKVLQSARWRGPNLVFLGVEEPSAELSTPKHPEDVRGTPYFALDATDISTDDLFGVLSVSESQRLEFAEPRSATAKLSSFDASLFALARTMIDWVGRRKFCTACGSRTYPLWAGWKLSCTSVLPWAENQGKPPCPSSSGLNNYMHPRTDAVVITAVLDETGDRILLGRNSNPRASFFHIVQKKFPSAFYSTLAGFLEPGESFEDAVKREIWEESGVRVHAVRYHSGQPWPYPANLMIGCYASADSSQTIRTDLDNELEDAKWFTREEVLAVLAHPDGTNIRRREYKNFDEAQDHSAKSATAAGSIDPQPLNDQPPFRVPPRSAIAGVLISQWAKGEVPGLSLNNGSTTSPKGKI</sequence>
<dbReference type="OrthoDB" id="10259843at2759"/>
<keyword evidence="10" id="KW-0694">RNA-binding</keyword>
<dbReference type="CDD" id="cd17947">
    <property type="entry name" value="DEADc_DDX27"/>
    <property type="match status" value="1"/>
</dbReference>
<evidence type="ECO:0000259" key="18">
    <source>
        <dbReference type="PROSITE" id="PS51194"/>
    </source>
</evidence>
<dbReference type="Proteomes" id="UP000602905">
    <property type="component" value="Unassembled WGS sequence"/>
</dbReference>
<feature type="short sequence motif" description="Q motif" evidence="14">
    <location>
        <begin position="206"/>
        <end position="234"/>
    </location>
</feature>
<keyword evidence="6" id="KW-0378">Hydrolase</keyword>
<dbReference type="InterPro" id="IPR014001">
    <property type="entry name" value="Helicase_ATP-bd"/>
</dbReference>
<keyword evidence="7" id="KW-0347">Helicase</keyword>
<dbReference type="PROSITE" id="PS00039">
    <property type="entry name" value="DEAD_ATP_HELICASE"/>
    <property type="match status" value="1"/>
</dbReference>
<dbReference type="InterPro" id="IPR050079">
    <property type="entry name" value="DEAD_box_RNA_helicase"/>
</dbReference>
<dbReference type="CDD" id="cd18787">
    <property type="entry name" value="SF2_C_DEAD"/>
    <property type="match status" value="1"/>
</dbReference>
<dbReference type="InterPro" id="IPR000086">
    <property type="entry name" value="NUDIX_hydrolase_dom"/>
</dbReference>
<protein>
    <submittedName>
        <fullName evidence="21">DEAD protein</fullName>
    </submittedName>
</protein>
<dbReference type="InterPro" id="IPR001650">
    <property type="entry name" value="Helicase_C-like"/>
</dbReference>
<dbReference type="GO" id="GO:0003723">
    <property type="term" value="F:RNA binding"/>
    <property type="evidence" value="ECO:0007669"/>
    <property type="project" value="UniProtKB-KW"/>
</dbReference>
<dbReference type="Pfam" id="PF00270">
    <property type="entry name" value="DEAD"/>
    <property type="match status" value="1"/>
</dbReference>
<dbReference type="CDD" id="cd03429">
    <property type="entry name" value="NUDIX_NADH_pyrophosphatase_Nudt13"/>
    <property type="match status" value="1"/>
</dbReference>
<dbReference type="GO" id="GO:0042254">
    <property type="term" value="P:ribosome biogenesis"/>
    <property type="evidence" value="ECO:0007669"/>
    <property type="project" value="UniProtKB-KW"/>
</dbReference>
<keyword evidence="8" id="KW-0067">ATP-binding</keyword>
<feature type="compositionally biased region" description="Acidic residues" evidence="16">
    <location>
        <begin position="110"/>
        <end position="131"/>
    </location>
</feature>
<evidence type="ECO:0000256" key="1">
    <source>
        <dbReference type="ARBA" id="ARBA00001946"/>
    </source>
</evidence>
<dbReference type="GO" id="GO:0005524">
    <property type="term" value="F:ATP binding"/>
    <property type="evidence" value="ECO:0007669"/>
    <property type="project" value="UniProtKB-KW"/>
</dbReference>
<evidence type="ECO:0000256" key="5">
    <source>
        <dbReference type="ARBA" id="ARBA00022741"/>
    </source>
</evidence>
<evidence type="ECO:0000256" key="12">
    <source>
        <dbReference type="ARBA" id="ARBA00023242"/>
    </source>
</evidence>
<dbReference type="GO" id="GO:0016787">
    <property type="term" value="F:hydrolase activity"/>
    <property type="evidence" value="ECO:0007669"/>
    <property type="project" value="UniProtKB-KW"/>
</dbReference>
<dbReference type="InterPro" id="IPR049734">
    <property type="entry name" value="NudC-like_C"/>
</dbReference>
<evidence type="ECO:0000256" key="14">
    <source>
        <dbReference type="PROSITE-ProRule" id="PRU00552"/>
    </source>
</evidence>
<keyword evidence="4" id="KW-0479">Metal-binding</keyword>
<evidence type="ECO:0000256" key="9">
    <source>
        <dbReference type="ARBA" id="ARBA00022842"/>
    </source>
</evidence>
<dbReference type="Pfam" id="PF09296">
    <property type="entry name" value="NUDIX-like"/>
    <property type="match status" value="1"/>
</dbReference>
<evidence type="ECO:0000256" key="8">
    <source>
        <dbReference type="ARBA" id="ARBA00022840"/>
    </source>
</evidence>
<feature type="compositionally biased region" description="Basic and acidic residues" evidence="16">
    <location>
        <begin position="667"/>
        <end position="687"/>
    </location>
</feature>
<dbReference type="Gene3D" id="3.90.79.10">
    <property type="entry name" value="Nucleoside Triphosphate Pyrophosphohydrolase"/>
    <property type="match status" value="1"/>
</dbReference>
<dbReference type="InterPro" id="IPR020084">
    <property type="entry name" value="NUDIX_hydrolase_CS"/>
</dbReference>
<dbReference type="Pfam" id="PF00271">
    <property type="entry name" value="Helicase_C"/>
    <property type="match status" value="1"/>
</dbReference>
<dbReference type="InterPro" id="IPR015375">
    <property type="entry name" value="NADH_PPase-like_N"/>
</dbReference>
<feature type="compositionally biased region" description="Basic and acidic residues" evidence="16">
    <location>
        <begin position="700"/>
        <end position="712"/>
    </location>
</feature>
<keyword evidence="12" id="KW-0539">Nucleus</keyword>
<dbReference type="SUPFAM" id="SSF52540">
    <property type="entry name" value="P-loop containing nucleoside triphosphate hydrolases"/>
    <property type="match status" value="1"/>
</dbReference>
<comment type="caution">
    <text evidence="21">The sequence shown here is derived from an EMBL/GenBank/DDBJ whole genome shotgun (WGS) entry which is preliminary data.</text>
</comment>
<comment type="catalytic activity">
    <reaction evidence="13">
        <text>ATP + H2O = ADP + phosphate + H(+)</text>
        <dbReference type="Rhea" id="RHEA:13065"/>
        <dbReference type="ChEBI" id="CHEBI:15377"/>
        <dbReference type="ChEBI" id="CHEBI:15378"/>
        <dbReference type="ChEBI" id="CHEBI:30616"/>
        <dbReference type="ChEBI" id="CHEBI:43474"/>
        <dbReference type="ChEBI" id="CHEBI:456216"/>
        <dbReference type="EC" id="3.6.4.13"/>
    </reaction>
</comment>
<feature type="region of interest" description="Disordered" evidence="16">
    <location>
        <begin position="97"/>
        <end position="195"/>
    </location>
</feature>
<dbReference type="PROSITE" id="PS51192">
    <property type="entry name" value="HELICASE_ATP_BIND_1"/>
    <property type="match status" value="1"/>
</dbReference>
<organism evidence="21 22">
    <name type="scientific">Rhizoctonia solani</name>
    <dbReference type="NCBI Taxonomy" id="456999"/>
    <lineage>
        <taxon>Eukaryota</taxon>
        <taxon>Fungi</taxon>
        <taxon>Dikarya</taxon>
        <taxon>Basidiomycota</taxon>
        <taxon>Agaricomycotina</taxon>
        <taxon>Agaricomycetes</taxon>
        <taxon>Cantharellales</taxon>
        <taxon>Ceratobasidiaceae</taxon>
        <taxon>Rhizoctonia</taxon>
    </lineage>
</organism>
<feature type="compositionally biased region" description="Low complexity" evidence="16">
    <location>
        <begin position="186"/>
        <end position="195"/>
    </location>
</feature>
<evidence type="ECO:0000256" key="16">
    <source>
        <dbReference type="SAM" id="MobiDB-lite"/>
    </source>
</evidence>
<evidence type="ECO:0000256" key="13">
    <source>
        <dbReference type="ARBA" id="ARBA00047984"/>
    </source>
</evidence>
<dbReference type="Pfam" id="PF00293">
    <property type="entry name" value="NUDIX"/>
    <property type="match status" value="1"/>
</dbReference>
<feature type="domain" description="Helicase ATP-binding" evidence="17">
    <location>
        <begin position="237"/>
        <end position="410"/>
    </location>
</feature>
<evidence type="ECO:0000256" key="10">
    <source>
        <dbReference type="ARBA" id="ARBA00022884"/>
    </source>
</evidence>
<keyword evidence="11" id="KW-0520">NAD</keyword>
<dbReference type="PROSITE" id="PS00893">
    <property type="entry name" value="NUDIX_BOX"/>
    <property type="match status" value="1"/>
</dbReference>
<dbReference type="InterPro" id="IPR000629">
    <property type="entry name" value="RNA-helicase_DEAD-box_CS"/>
</dbReference>
<evidence type="ECO:0000259" key="17">
    <source>
        <dbReference type="PROSITE" id="PS51192"/>
    </source>
</evidence>
<evidence type="ECO:0000256" key="11">
    <source>
        <dbReference type="ARBA" id="ARBA00023027"/>
    </source>
</evidence>
<keyword evidence="3" id="KW-0690">Ribosome biogenesis</keyword>
<evidence type="ECO:0000256" key="6">
    <source>
        <dbReference type="ARBA" id="ARBA00022801"/>
    </source>
</evidence>
<evidence type="ECO:0000313" key="21">
    <source>
        <dbReference type="EMBL" id="KAF8708448.1"/>
    </source>
</evidence>
<evidence type="ECO:0000259" key="19">
    <source>
        <dbReference type="PROSITE" id="PS51195"/>
    </source>
</evidence>
<proteinExistence type="predicted"/>
<dbReference type="GO" id="GO:0005829">
    <property type="term" value="C:cytosol"/>
    <property type="evidence" value="ECO:0007669"/>
    <property type="project" value="TreeGrafter"/>
</dbReference>
<dbReference type="Gene3D" id="3.40.50.300">
    <property type="entry name" value="P-loop containing nucleotide triphosphate hydrolases"/>
    <property type="match status" value="2"/>
</dbReference>
<evidence type="ECO:0000256" key="4">
    <source>
        <dbReference type="ARBA" id="ARBA00022723"/>
    </source>
</evidence>
<evidence type="ECO:0000256" key="15">
    <source>
        <dbReference type="SAM" id="Coils"/>
    </source>
</evidence>
<feature type="domain" description="Helicase C-terminal" evidence="18">
    <location>
        <begin position="436"/>
        <end position="592"/>
    </location>
</feature>
<dbReference type="SMART" id="SM00487">
    <property type="entry name" value="DEXDc"/>
    <property type="match status" value="1"/>
</dbReference>
<dbReference type="GO" id="GO:0046872">
    <property type="term" value="F:metal ion binding"/>
    <property type="evidence" value="ECO:0007669"/>
    <property type="project" value="UniProtKB-KW"/>
</dbReference>
<reference evidence="21" key="1">
    <citation type="submission" date="2020-09" db="EMBL/GenBank/DDBJ databases">
        <title>Comparative genome analyses of four rice-infecting Rhizoctonia solani isolates reveal extensive enrichment of homogalacturonan modification genes.</title>
        <authorList>
            <person name="Lee D.-Y."/>
            <person name="Jeon J."/>
            <person name="Kim K.-T."/>
            <person name="Cheong K."/>
            <person name="Song H."/>
            <person name="Choi G."/>
            <person name="Ko J."/>
            <person name="Opiyo S.O."/>
            <person name="Zuo S."/>
            <person name="Madhav S."/>
            <person name="Lee Y.-H."/>
            <person name="Wang G.-L."/>
        </authorList>
    </citation>
    <scope>NUCLEOTIDE SEQUENCE</scope>
    <source>
        <strain evidence="21">AG1-IA WGL</strain>
    </source>
</reference>
<dbReference type="SMART" id="SM00490">
    <property type="entry name" value="HELICc"/>
    <property type="match status" value="1"/>
</dbReference>
<feature type="region of interest" description="Disordered" evidence="16">
    <location>
        <begin position="662"/>
        <end position="749"/>
    </location>
</feature>
<gene>
    <name evidence="21" type="ORF">RHS03_03858</name>
</gene>
<keyword evidence="9" id="KW-0460">Magnesium</keyword>
<dbReference type="GO" id="GO:0010467">
    <property type="term" value="P:gene expression"/>
    <property type="evidence" value="ECO:0007669"/>
    <property type="project" value="UniProtKB-ARBA"/>
</dbReference>
<dbReference type="SUPFAM" id="SSF55811">
    <property type="entry name" value="Nudix"/>
    <property type="match status" value="1"/>
</dbReference>
<comment type="cofactor">
    <cofactor evidence="1">
        <name>Mg(2+)</name>
        <dbReference type="ChEBI" id="CHEBI:18420"/>
    </cofactor>
</comment>
<evidence type="ECO:0000256" key="2">
    <source>
        <dbReference type="ARBA" id="ARBA00004123"/>
    </source>
</evidence>
<feature type="domain" description="Nudix hydrolase" evidence="20">
    <location>
        <begin position="1105"/>
        <end position="1245"/>
    </location>
</feature>
<dbReference type="PANTHER" id="PTHR47959">
    <property type="entry name" value="ATP-DEPENDENT RNA HELICASE RHLE-RELATED"/>
    <property type="match status" value="1"/>
</dbReference>
<evidence type="ECO:0000256" key="3">
    <source>
        <dbReference type="ARBA" id="ARBA00022517"/>
    </source>
</evidence>
<comment type="subcellular location">
    <subcellularLocation>
        <location evidence="2">Nucleus</location>
    </subcellularLocation>
</comment>
<evidence type="ECO:0000313" key="22">
    <source>
        <dbReference type="Proteomes" id="UP000602905"/>
    </source>
</evidence>
<dbReference type="GO" id="GO:0005634">
    <property type="term" value="C:nucleus"/>
    <property type="evidence" value="ECO:0007669"/>
    <property type="project" value="UniProtKB-SubCell"/>
</dbReference>
<evidence type="ECO:0000256" key="7">
    <source>
        <dbReference type="ARBA" id="ARBA00022806"/>
    </source>
</evidence>
<keyword evidence="5" id="KW-0547">Nucleotide-binding</keyword>
<dbReference type="InterPro" id="IPR011545">
    <property type="entry name" value="DEAD/DEAH_box_helicase_dom"/>
</dbReference>
<evidence type="ECO:0000259" key="20">
    <source>
        <dbReference type="PROSITE" id="PS51462"/>
    </source>
</evidence>
<feature type="non-terminal residue" evidence="21">
    <location>
        <position position="1"/>
    </location>
</feature>
<dbReference type="InterPro" id="IPR027417">
    <property type="entry name" value="P-loop_NTPase"/>
</dbReference>
<dbReference type="GO" id="GO:0003724">
    <property type="term" value="F:RNA helicase activity"/>
    <property type="evidence" value="ECO:0007669"/>
    <property type="project" value="UniProtKB-EC"/>
</dbReference>
<dbReference type="PROSITE" id="PS51194">
    <property type="entry name" value="HELICASE_CTER"/>
    <property type="match status" value="1"/>
</dbReference>
<dbReference type="PROSITE" id="PS51462">
    <property type="entry name" value="NUDIX"/>
    <property type="match status" value="1"/>
</dbReference>
<feature type="region of interest" description="Disordered" evidence="16">
    <location>
        <begin position="638"/>
        <end position="657"/>
    </location>
</feature>
<name>A0A8H7HV81_9AGAM</name>
<dbReference type="EMBL" id="JACYCD010000049">
    <property type="protein sequence ID" value="KAF8708448.1"/>
    <property type="molecule type" value="Genomic_DNA"/>
</dbReference>
<feature type="domain" description="DEAD-box RNA helicase Q" evidence="19">
    <location>
        <begin position="206"/>
        <end position="234"/>
    </location>
</feature>